<evidence type="ECO:0000259" key="2">
    <source>
        <dbReference type="Pfam" id="PF15353"/>
    </source>
</evidence>
<feature type="compositionally biased region" description="Low complexity" evidence="1">
    <location>
        <begin position="223"/>
        <end position="239"/>
    </location>
</feature>
<dbReference type="GeneTree" id="ENSGT00500000044928"/>
<dbReference type="InterPro" id="IPR054537">
    <property type="entry name" value="HECA_N"/>
</dbReference>
<gene>
    <name evidence="4" type="primary">HECA</name>
</gene>
<dbReference type="RefSeq" id="XP_026197685.1">
    <property type="nucleotide sequence ID" value="XM_026341900.1"/>
</dbReference>
<dbReference type="AlphaFoldDB" id="A0AAQ6IJF2"/>
<protein>
    <recommendedName>
        <fullName evidence="6">Headcase middle domain-containing protein</fullName>
    </recommendedName>
</protein>
<feature type="domain" description="Headcase middle" evidence="3">
    <location>
        <begin position="353"/>
        <end position="548"/>
    </location>
</feature>
<name>A0AAQ6IJF2_ANATE</name>
<reference evidence="4" key="3">
    <citation type="submission" date="2025-09" db="UniProtKB">
        <authorList>
            <consortium name="Ensembl"/>
        </authorList>
    </citation>
    <scope>IDENTIFICATION</scope>
</reference>
<reference evidence="4 5" key="1">
    <citation type="submission" date="2021-04" db="EMBL/GenBank/DDBJ databases">
        <authorList>
            <consortium name="Wellcome Sanger Institute Data Sharing"/>
        </authorList>
    </citation>
    <scope>NUCLEOTIDE SEQUENCE [LARGE SCALE GENOMIC DNA]</scope>
</reference>
<organism evidence="4 5">
    <name type="scientific">Anabas testudineus</name>
    <name type="common">Climbing perch</name>
    <name type="synonym">Anthias testudineus</name>
    <dbReference type="NCBI Taxonomy" id="64144"/>
    <lineage>
        <taxon>Eukaryota</taxon>
        <taxon>Metazoa</taxon>
        <taxon>Chordata</taxon>
        <taxon>Craniata</taxon>
        <taxon>Vertebrata</taxon>
        <taxon>Euteleostomi</taxon>
        <taxon>Actinopterygii</taxon>
        <taxon>Neopterygii</taxon>
        <taxon>Teleostei</taxon>
        <taxon>Neoteleostei</taxon>
        <taxon>Acanthomorphata</taxon>
        <taxon>Anabantaria</taxon>
        <taxon>Anabantiformes</taxon>
        <taxon>Anabantoidei</taxon>
        <taxon>Anabantidae</taxon>
        <taxon>Anabas</taxon>
    </lineage>
</organism>
<dbReference type="PANTHER" id="PTHR13425:SF3">
    <property type="entry name" value="HEADCASE PROTEIN HOMOLOG"/>
    <property type="match status" value="1"/>
</dbReference>
<evidence type="ECO:0000313" key="5">
    <source>
        <dbReference type="Proteomes" id="UP000265040"/>
    </source>
</evidence>
<feature type="region of interest" description="Disordered" evidence="1">
    <location>
        <begin position="1"/>
        <end position="26"/>
    </location>
</feature>
<feature type="domain" description="Headcase N-terminal" evidence="2">
    <location>
        <begin position="49"/>
        <end position="147"/>
    </location>
</feature>
<sequence>MPNQKNNKGKKSKRTNSSGDEQENGACAAATGGAAAAAAPRSERSSEVQCATPLSCSLGRAIDLEKDDYQRVLCNNELCPYGNWMHLQCFYEWESSILIQFNCIGRARSWNEKQCRQNMWTKKGYDLAFRFCSCRCGQGHLKKDTDWYQVKRMQDERKKKPSERSMGRVLASGGATGAGDGFFDEPKKSKAPGGACGGGKLPHRASSQDLPRRQSVERHNSAERGAAAATGGAFPLGPAQKSPCDSPGQSPPAGFSFSPTAALTSGPGGAALRGSRQLGEFLKTAVHMDPQRKHLLVGGALARGGACSVGASGSTVGGPHLDPGSVLPLPLSFALPLHHRLASASVGDGTHPHPVQFLRRLDLSELLTHIPRHKLNTYHVRMEDDAQAGQGEELRRFILSALSASQRNVVNCALCHRTLPVFEQFPLVDGTLFLSPSRHDEIEYDVPCHLQGRLMHLYAICVDCLEGVHKIVCIKCKSRWDGSWHQLGTMYTYDILAASPCCQARLNCKHCGKPVVDVRVGMQYFSEYSNVQQCPHCGNLDYHFVKPFSSYKVLEAY</sequence>
<dbReference type="Pfam" id="PF16002">
    <property type="entry name" value="Headcase"/>
    <property type="match status" value="1"/>
</dbReference>
<dbReference type="PANTHER" id="PTHR13425">
    <property type="entry name" value="HEADCASE PROTEIN"/>
    <property type="match status" value="1"/>
</dbReference>
<dbReference type="Ensembl" id="ENSATET00000073593.1">
    <property type="protein sequence ID" value="ENSATEP00000073867.1"/>
    <property type="gene ID" value="ENSATEG00000021282.3"/>
</dbReference>
<proteinExistence type="predicted"/>
<dbReference type="Pfam" id="PF15353">
    <property type="entry name" value="HECA_N"/>
    <property type="match status" value="1"/>
</dbReference>
<dbReference type="InterPro" id="IPR026066">
    <property type="entry name" value="Headcase"/>
</dbReference>
<dbReference type="Proteomes" id="UP000265040">
    <property type="component" value="Chromosome 24"/>
</dbReference>
<feature type="compositionally biased region" description="Basic and acidic residues" evidence="1">
    <location>
        <begin position="153"/>
        <end position="166"/>
    </location>
</feature>
<feature type="compositionally biased region" description="Basic and acidic residues" evidence="1">
    <location>
        <begin position="210"/>
        <end position="222"/>
    </location>
</feature>
<evidence type="ECO:0000313" key="4">
    <source>
        <dbReference type="Ensembl" id="ENSATEP00000073867.1"/>
    </source>
</evidence>
<evidence type="ECO:0000259" key="3">
    <source>
        <dbReference type="Pfam" id="PF16002"/>
    </source>
</evidence>
<accession>A0AAQ6IJF2</accession>
<evidence type="ECO:0000256" key="1">
    <source>
        <dbReference type="SAM" id="MobiDB-lite"/>
    </source>
</evidence>
<dbReference type="GeneID" id="113149676"/>
<feature type="region of interest" description="Disordered" evidence="1">
    <location>
        <begin position="153"/>
        <end position="270"/>
    </location>
</feature>
<evidence type="ECO:0008006" key="6">
    <source>
        <dbReference type="Google" id="ProtNLM"/>
    </source>
</evidence>
<keyword evidence="5" id="KW-1185">Reference proteome</keyword>
<reference evidence="4" key="2">
    <citation type="submission" date="2025-08" db="UniProtKB">
        <authorList>
            <consortium name="Ensembl"/>
        </authorList>
    </citation>
    <scope>IDENTIFICATION</scope>
</reference>
<dbReference type="InterPro" id="IPR031947">
    <property type="entry name" value="Headcase_mid"/>
</dbReference>